<dbReference type="EMBL" id="ASGP02000007">
    <property type="protein sequence ID" value="KAH9497456.1"/>
    <property type="molecule type" value="Genomic_DNA"/>
</dbReference>
<sequence length="66" mass="7832">MFMYICNCSIILRLLMYELKCNEWMNVFPHSSCYYVMDWNITGQYPLLISQIRCVCISSVSYVDGE</sequence>
<reference evidence="2" key="2">
    <citation type="journal article" date="2022" name="Res Sq">
        <title>Comparative Genomics Reveals Insights into the Divergent Evolution of Astigmatic Mites and Household Pest Adaptations.</title>
        <authorList>
            <person name="Xiong Q."/>
            <person name="Wan A.T.-Y."/>
            <person name="Liu X.-Y."/>
            <person name="Fung C.S.-H."/>
            <person name="Xiao X."/>
            <person name="Malainual N."/>
            <person name="Hou J."/>
            <person name="Wang L."/>
            <person name="Wang M."/>
            <person name="Yang K."/>
            <person name="Cui Y."/>
            <person name="Leung E."/>
            <person name="Nong W."/>
            <person name="Shin S.-K."/>
            <person name="Au S."/>
            <person name="Jeong K.Y."/>
            <person name="Chew F.T."/>
            <person name="Hui J."/>
            <person name="Leung T.F."/>
            <person name="Tungtrongchitr A."/>
            <person name="Zhong N."/>
            <person name="Liu Z."/>
            <person name="Tsui S."/>
        </authorList>
    </citation>
    <scope>NUCLEOTIDE SEQUENCE</scope>
    <source>
        <strain evidence="2">Derf</strain>
        <tissue evidence="2">Whole organism</tissue>
    </source>
</reference>
<evidence type="ECO:0000256" key="1">
    <source>
        <dbReference type="SAM" id="SignalP"/>
    </source>
</evidence>
<dbReference type="Proteomes" id="UP000790347">
    <property type="component" value="Unassembled WGS sequence"/>
</dbReference>
<evidence type="ECO:0000313" key="3">
    <source>
        <dbReference type="Proteomes" id="UP000790347"/>
    </source>
</evidence>
<proteinExistence type="predicted"/>
<reference evidence="2" key="1">
    <citation type="submission" date="2013-05" db="EMBL/GenBank/DDBJ databases">
        <authorList>
            <person name="Yim A.K.Y."/>
            <person name="Chan T.F."/>
            <person name="Ji K.M."/>
            <person name="Liu X.Y."/>
            <person name="Zhou J.W."/>
            <person name="Li R.Q."/>
            <person name="Yang K.Y."/>
            <person name="Li J."/>
            <person name="Li M."/>
            <person name="Law P.T.W."/>
            <person name="Wu Y.L."/>
            <person name="Cai Z.L."/>
            <person name="Qin H."/>
            <person name="Bao Y."/>
            <person name="Leung R.K.K."/>
            <person name="Ng P.K.S."/>
            <person name="Zou J."/>
            <person name="Zhong X.J."/>
            <person name="Ran P.X."/>
            <person name="Zhong N.S."/>
            <person name="Liu Z.G."/>
            <person name="Tsui S.K.W."/>
        </authorList>
    </citation>
    <scope>NUCLEOTIDE SEQUENCE</scope>
    <source>
        <strain evidence="2">Derf</strain>
        <tissue evidence="2">Whole organism</tissue>
    </source>
</reference>
<protein>
    <submittedName>
        <fullName evidence="2">Uncharacterized protein</fullName>
    </submittedName>
</protein>
<comment type="caution">
    <text evidence="2">The sequence shown here is derived from an EMBL/GenBank/DDBJ whole genome shotgun (WGS) entry which is preliminary data.</text>
</comment>
<feature type="chain" id="PRO_5038100535" evidence="1">
    <location>
        <begin position="22"/>
        <end position="66"/>
    </location>
</feature>
<gene>
    <name evidence="2" type="ORF">DERF_013449</name>
</gene>
<organism evidence="2 3">
    <name type="scientific">Dermatophagoides farinae</name>
    <name type="common">American house dust mite</name>
    <dbReference type="NCBI Taxonomy" id="6954"/>
    <lineage>
        <taxon>Eukaryota</taxon>
        <taxon>Metazoa</taxon>
        <taxon>Ecdysozoa</taxon>
        <taxon>Arthropoda</taxon>
        <taxon>Chelicerata</taxon>
        <taxon>Arachnida</taxon>
        <taxon>Acari</taxon>
        <taxon>Acariformes</taxon>
        <taxon>Sarcoptiformes</taxon>
        <taxon>Astigmata</taxon>
        <taxon>Psoroptidia</taxon>
        <taxon>Analgoidea</taxon>
        <taxon>Pyroglyphidae</taxon>
        <taxon>Dermatophagoidinae</taxon>
        <taxon>Dermatophagoides</taxon>
    </lineage>
</organism>
<evidence type="ECO:0000313" key="2">
    <source>
        <dbReference type="EMBL" id="KAH9497456.1"/>
    </source>
</evidence>
<feature type="signal peptide" evidence="1">
    <location>
        <begin position="1"/>
        <end position="21"/>
    </location>
</feature>
<keyword evidence="1" id="KW-0732">Signal</keyword>
<keyword evidence="3" id="KW-1185">Reference proteome</keyword>
<accession>A0A922HQ71</accession>
<dbReference type="AlphaFoldDB" id="A0A922HQ71"/>
<name>A0A922HQ71_DERFA</name>